<dbReference type="Proteomes" id="UP000886653">
    <property type="component" value="Unassembled WGS sequence"/>
</dbReference>
<dbReference type="EC" id="2.7.7.48" evidence="1"/>
<dbReference type="EMBL" id="MU167249">
    <property type="protein sequence ID" value="KAG0147330.1"/>
    <property type="molecule type" value="Genomic_DNA"/>
</dbReference>
<feature type="domain" description="RDRP core" evidence="3">
    <location>
        <begin position="139"/>
        <end position="765"/>
    </location>
</feature>
<evidence type="ECO:0000313" key="4">
    <source>
        <dbReference type="EMBL" id="KAG0147330.1"/>
    </source>
</evidence>
<keyword evidence="1" id="KW-0696">RNA-directed RNA polymerase</keyword>
<dbReference type="GO" id="GO:0031380">
    <property type="term" value="C:nuclear RNA-directed RNA polymerase complex"/>
    <property type="evidence" value="ECO:0007669"/>
    <property type="project" value="TreeGrafter"/>
</dbReference>
<dbReference type="GO" id="GO:0003968">
    <property type="term" value="F:RNA-directed RNA polymerase activity"/>
    <property type="evidence" value="ECO:0007669"/>
    <property type="project" value="UniProtKB-KW"/>
</dbReference>
<comment type="similarity">
    <text evidence="1">Belongs to the RdRP family.</text>
</comment>
<reference evidence="4" key="1">
    <citation type="submission" date="2013-11" db="EMBL/GenBank/DDBJ databases">
        <title>Genome sequence of the fusiform rust pathogen reveals effectors for host alternation and coevolution with pine.</title>
        <authorList>
            <consortium name="DOE Joint Genome Institute"/>
            <person name="Smith K."/>
            <person name="Pendleton A."/>
            <person name="Kubisiak T."/>
            <person name="Anderson C."/>
            <person name="Salamov A."/>
            <person name="Aerts A."/>
            <person name="Riley R."/>
            <person name="Clum A."/>
            <person name="Lindquist E."/>
            <person name="Ence D."/>
            <person name="Campbell M."/>
            <person name="Kronenberg Z."/>
            <person name="Feau N."/>
            <person name="Dhillon B."/>
            <person name="Hamelin R."/>
            <person name="Burleigh J."/>
            <person name="Smith J."/>
            <person name="Yandell M."/>
            <person name="Nelson C."/>
            <person name="Grigoriev I."/>
            <person name="Davis J."/>
        </authorList>
    </citation>
    <scope>NUCLEOTIDE SEQUENCE</scope>
    <source>
        <strain evidence="4">G11</strain>
    </source>
</reference>
<organism evidence="4 5">
    <name type="scientific">Cronartium quercuum f. sp. fusiforme G11</name>
    <dbReference type="NCBI Taxonomy" id="708437"/>
    <lineage>
        <taxon>Eukaryota</taxon>
        <taxon>Fungi</taxon>
        <taxon>Dikarya</taxon>
        <taxon>Basidiomycota</taxon>
        <taxon>Pucciniomycotina</taxon>
        <taxon>Pucciniomycetes</taxon>
        <taxon>Pucciniales</taxon>
        <taxon>Coleosporiaceae</taxon>
        <taxon>Cronartium</taxon>
    </lineage>
</organism>
<keyword evidence="1" id="KW-0694">RNA-binding</keyword>
<name>A0A9P6NI00_9BASI</name>
<dbReference type="Pfam" id="PF05183">
    <property type="entry name" value="RdRP"/>
    <property type="match status" value="1"/>
</dbReference>
<evidence type="ECO:0000256" key="2">
    <source>
        <dbReference type="SAM" id="MobiDB-lite"/>
    </source>
</evidence>
<keyword evidence="5" id="KW-1185">Reference proteome</keyword>
<feature type="compositionally biased region" description="Basic and acidic residues" evidence="2">
    <location>
        <begin position="887"/>
        <end position="898"/>
    </location>
</feature>
<sequence>MNEFPDAFGVQWELTRMRLENLTTDRIEASSYGSEVGKTNAQNHLNQLDLSPNRRALTNFSSSAVSLEVWQELDLEFQSDVEGKGRSLGFLNPSLSLVDRHEEGTSDYQSFLEFPPDWYGGKVKFSGKIEIMDKGKRTFKVHLKAPIMDRSSFFKRKFGSHSFLQLELSRDVNPRAVSWPQAVEFAKRPIRLLGRIWRAYDYDNGIFYYVSTSRPDGSSSPQDLNSFGHPPKRFHRTEHVELQDLFSFTQWYCPLEENRDQIFNKVASRFKLGRSPTIPGILFDTFNIDRGQDRKGVDDVILDKALDTPASDSCATDGNGWMNKAAFELLRIMLHENEPRTIVQARICGSKGTWILGPENWSENSKEEPKIMIRKSQIKIRYGEILDINNRILHIVIKRNQPSGILTRTLMEIMVNQGIEYKHFERLFQSTLQATYERLGSWKCENGEDENDLKLRLLEAYMKRTLKNNPQVDEDELISNETTDSSYPISKCLSAGFLPLTCPYLAKKMISEINKRLMIQMKRVQIPCPQSVRATIVPDCEGVLKENQIALSFSTPMLNKDGSSIDALQGEVLIMRHPCMLPTDIRKVTAVRHPVLSKYKDMVILPIKGKRSLASILNGGDLDGDSVLVIWNQDFTKNFRNAKLKHSRSPFKNEKLFHDYSTRLSEFMKTTKVLNLEEKIKLLQEKIFEPILIKSPHKQYCSWHIKSCFSQGPAHPESIRLAHISMQLIDAPKNGQKIKLKYLRSDRSKWDNYAMPEYHRWMNQDGNNEKLERPVKCLPLKRDQQLGKYPVDQLRTFAQKLLQTWMKNLQLKQKKMENESTLVTLISTDKPIQKKYNQHLDQDLLAPWLECVARRDTPSWQKDCEKIEEHVKLLYEHYKTLTKSLKASDESQNYHEKNNPTGSVKKKGLSDPSSSAPSPLKPINSTIDKYNTITKLTIEFHQGLTIDDMSSDQLLIKAQEAIDHLEALKASCAYFICTSNSSDLIGNTNSNELGQNFVWEVALESLCKIKRKAKGKINLNLTSSPQLIENKQQTDHVPNL</sequence>
<comment type="catalytic activity">
    <reaction evidence="1">
        <text>RNA(n) + a ribonucleoside 5'-triphosphate = RNA(n+1) + diphosphate</text>
        <dbReference type="Rhea" id="RHEA:21248"/>
        <dbReference type="Rhea" id="RHEA-COMP:14527"/>
        <dbReference type="Rhea" id="RHEA-COMP:17342"/>
        <dbReference type="ChEBI" id="CHEBI:33019"/>
        <dbReference type="ChEBI" id="CHEBI:61557"/>
        <dbReference type="ChEBI" id="CHEBI:140395"/>
        <dbReference type="EC" id="2.7.7.48"/>
    </reaction>
</comment>
<evidence type="ECO:0000313" key="5">
    <source>
        <dbReference type="Proteomes" id="UP000886653"/>
    </source>
</evidence>
<dbReference type="InterPro" id="IPR007855">
    <property type="entry name" value="RDRP"/>
</dbReference>
<evidence type="ECO:0000256" key="1">
    <source>
        <dbReference type="RuleBase" id="RU363098"/>
    </source>
</evidence>
<dbReference type="OrthoDB" id="10055769at2759"/>
<keyword evidence="1" id="KW-0808">Transferase</keyword>
<dbReference type="PANTHER" id="PTHR23079">
    <property type="entry name" value="RNA-DEPENDENT RNA POLYMERASE"/>
    <property type="match status" value="1"/>
</dbReference>
<proteinExistence type="inferred from homology"/>
<feature type="region of interest" description="Disordered" evidence="2">
    <location>
        <begin position="887"/>
        <end position="923"/>
    </location>
</feature>
<dbReference type="AlphaFoldDB" id="A0A9P6NI00"/>
<gene>
    <name evidence="4" type="ORF">CROQUDRAFT_132599</name>
</gene>
<dbReference type="GO" id="GO:0030422">
    <property type="term" value="P:siRNA processing"/>
    <property type="evidence" value="ECO:0007669"/>
    <property type="project" value="TreeGrafter"/>
</dbReference>
<comment type="caution">
    <text evidence="4">The sequence shown here is derived from an EMBL/GenBank/DDBJ whole genome shotgun (WGS) entry which is preliminary data.</text>
</comment>
<evidence type="ECO:0000259" key="3">
    <source>
        <dbReference type="Pfam" id="PF05183"/>
    </source>
</evidence>
<protein>
    <recommendedName>
        <fullName evidence="1">RNA-dependent RNA polymerase</fullName>
        <ecNumber evidence="1">2.7.7.48</ecNumber>
    </recommendedName>
</protein>
<dbReference type="InterPro" id="IPR057596">
    <property type="entry name" value="RDRP_core"/>
</dbReference>
<keyword evidence="1" id="KW-0548">Nucleotidyltransferase</keyword>
<accession>A0A9P6NI00</accession>
<dbReference type="GO" id="GO:0003723">
    <property type="term" value="F:RNA binding"/>
    <property type="evidence" value="ECO:0007669"/>
    <property type="project" value="UniProtKB-KW"/>
</dbReference>
<dbReference type="PANTHER" id="PTHR23079:SF14">
    <property type="entry name" value="RNA-DEPENDENT RNA POLYMERASE"/>
    <property type="match status" value="1"/>
</dbReference>